<dbReference type="PROSITE" id="PS50817">
    <property type="entry name" value="INTEIN_N_TER"/>
    <property type="match status" value="1"/>
</dbReference>
<evidence type="ECO:0000313" key="2">
    <source>
        <dbReference type="EMBL" id="VFK56713.1"/>
    </source>
</evidence>
<gene>
    <name evidence="2" type="ORF">BECKTUN1418D_GA0071000_10523</name>
</gene>
<dbReference type="Gene3D" id="2.170.16.10">
    <property type="entry name" value="Hedgehog/Intein (Hint) domain"/>
    <property type="match status" value="1"/>
</dbReference>
<evidence type="ECO:0000259" key="1">
    <source>
        <dbReference type="PROSITE" id="PS51148"/>
    </source>
</evidence>
<dbReference type="GO" id="GO:0016539">
    <property type="term" value="P:intein-mediated protein splicing"/>
    <property type="evidence" value="ECO:0007669"/>
    <property type="project" value="InterPro"/>
</dbReference>
<sequence>MKIENTESNIICFSADTSIDLADGSHVPIANIRVGDSILAYDQRSRGPVEVQVETVASSFHMRHAVLSLEDGTKLTCTDDHPLWVDNKGWCVVQPRKAAKNYGLTTKHLSSGNKLLVLRDGALKTVRLVNITSIIRPTRMWVIGTGKNHTFFANGVLAHDENIGSLDLSRIRGVIVEKFDERLYTKPALV</sequence>
<organism evidence="2">
    <name type="scientific">Candidatus Kentrum sp. TUN</name>
    <dbReference type="NCBI Taxonomy" id="2126343"/>
    <lineage>
        <taxon>Bacteria</taxon>
        <taxon>Pseudomonadati</taxon>
        <taxon>Pseudomonadota</taxon>
        <taxon>Gammaproteobacteria</taxon>
        <taxon>Candidatus Kentrum</taxon>
    </lineage>
</organism>
<dbReference type="CDD" id="cd00081">
    <property type="entry name" value="Hint"/>
    <property type="match status" value="1"/>
</dbReference>
<dbReference type="InterPro" id="IPR006141">
    <property type="entry name" value="Intein_N"/>
</dbReference>
<protein>
    <submittedName>
        <fullName evidence="2">Intein N-terminal splicing region</fullName>
    </submittedName>
</protein>
<dbReference type="Pfam" id="PF08517">
    <property type="entry name" value="AXH"/>
    <property type="match status" value="1"/>
</dbReference>
<dbReference type="AlphaFoldDB" id="A0A450ZSF8"/>
<feature type="domain" description="AXH" evidence="1">
    <location>
        <begin position="1"/>
        <end position="126"/>
    </location>
</feature>
<dbReference type="InterPro" id="IPR003652">
    <property type="entry name" value="Ataxin_AXH_dom"/>
</dbReference>
<dbReference type="EMBL" id="CAADFX010000052">
    <property type="protein sequence ID" value="VFK56713.1"/>
    <property type="molecule type" value="Genomic_DNA"/>
</dbReference>
<proteinExistence type="predicted"/>
<name>A0A450ZSF8_9GAMM</name>
<dbReference type="InterPro" id="IPR036844">
    <property type="entry name" value="Hint_dom_sf"/>
</dbReference>
<dbReference type="PROSITE" id="PS51148">
    <property type="entry name" value="AXH"/>
    <property type="match status" value="1"/>
</dbReference>
<reference evidence="2" key="1">
    <citation type="submission" date="2019-02" db="EMBL/GenBank/DDBJ databases">
        <authorList>
            <person name="Gruber-Vodicka R. H."/>
            <person name="Seah K. B. B."/>
        </authorList>
    </citation>
    <scope>NUCLEOTIDE SEQUENCE</scope>
    <source>
        <strain evidence="2">BECK_BY1</strain>
    </source>
</reference>
<dbReference type="SUPFAM" id="SSF51294">
    <property type="entry name" value="Hedgehog/intein (Hint) domain"/>
    <property type="match status" value="1"/>
</dbReference>
<accession>A0A450ZSF8</accession>
<dbReference type="GO" id="GO:0003723">
    <property type="term" value="F:RNA binding"/>
    <property type="evidence" value="ECO:0007669"/>
    <property type="project" value="InterPro"/>
</dbReference>